<evidence type="ECO:0000256" key="5">
    <source>
        <dbReference type="ARBA" id="ARBA00023002"/>
    </source>
</evidence>
<dbReference type="PRINTS" id="PR00463">
    <property type="entry name" value="EP450I"/>
</dbReference>
<keyword evidence="7 9" id="KW-0503">Monooxygenase</keyword>
<comment type="similarity">
    <text evidence="9">Belongs to the cytochrome P450 family.</text>
</comment>
<comment type="cofactor">
    <cofactor evidence="1 8">
        <name>heme</name>
        <dbReference type="ChEBI" id="CHEBI:30413"/>
    </cofactor>
</comment>
<protein>
    <submittedName>
        <fullName evidence="10">Cytochrome P450</fullName>
    </submittedName>
</protein>
<dbReference type="InterPro" id="IPR036396">
    <property type="entry name" value="Cyt_P450_sf"/>
</dbReference>
<evidence type="ECO:0000256" key="2">
    <source>
        <dbReference type="ARBA" id="ARBA00005179"/>
    </source>
</evidence>
<dbReference type="GO" id="GO:0005506">
    <property type="term" value="F:iron ion binding"/>
    <property type="evidence" value="ECO:0007669"/>
    <property type="project" value="InterPro"/>
</dbReference>
<sequence length="406" mass="46404">MTTQPDPADDPAARLLERVRREGPVLPLPGGVVGIFSPALANKVDKINSDDLKVIDSLADVLGMRKSEPVTWREVRALLTERSGALVTPGQMRALHQRMQAYLGEHTGSEQDLTKLMWRTVSRALIPLAIDGIDGRDLRTLIAEQELRFRVQLEQHVPLWRRIPDFLLHRAATRAITRQIKQRVARGESRDDFTQPLLGLVDRIGVDRVTYLVTVQMIAISGVPGMMAACLVYAMSQYPQWREHLQEEMDALEWEELYTLPIRKLPHTMRFIKEAMRLWTTPFVTRRVAQRDIELDGVSVRKDQIYELSSYILHHSEEYWDEPETFDPDRWLSSRRQEAKGAYVPFGFGPRSCVGASVGHAQLVLFCAMMARDFRCDLSPVHAPWMRKEGFAVPTDFVGMVSPRPR</sequence>
<keyword evidence="3 8" id="KW-0349">Heme</keyword>
<dbReference type="Pfam" id="PF00067">
    <property type="entry name" value="p450"/>
    <property type="match status" value="1"/>
</dbReference>
<feature type="binding site" description="axial binding residue" evidence="8">
    <location>
        <position position="353"/>
    </location>
    <ligand>
        <name>heme</name>
        <dbReference type="ChEBI" id="CHEBI:30413"/>
    </ligand>
    <ligandPart>
        <name>Fe</name>
        <dbReference type="ChEBI" id="CHEBI:18248"/>
    </ligandPart>
</feature>
<keyword evidence="6 8" id="KW-0408">Iron</keyword>
<dbReference type="PANTHER" id="PTHR24305">
    <property type="entry name" value="CYTOCHROME P450"/>
    <property type="match status" value="1"/>
</dbReference>
<dbReference type="GO" id="GO:0016705">
    <property type="term" value="F:oxidoreductase activity, acting on paired donors, with incorporation or reduction of molecular oxygen"/>
    <property type="evidence" value="ECO:0007669"/>
    <property type="project" value="InterPro"/>
</dbReference>
<dbReference type="PROSITE" id="PS00086">
    <property type="entry name" value="CYTOCHROME_P450"/>
    <property type="match status" value="1"/>
</dbReference>
<dbReference type="InterPro" id="IPR017972">
    <property type="entry name" value="Cyt_P450_CS"/>
</dbReference>
<keyword evidence="11" id="KW-1185">Reference proteome</keyword>
<accession>A0A125U0B4</accession>
<evidence type="ECO:0000313" key="10">
    <source>
        <dbReference type="EMBL" id="KWS02568.1"/>
    </source>
</evidence>
<name>A0A125U0B4_9GAMM</name>
<dbReference type="GO" id="GO:0020037">
    <property type="term" value="F:heme binding"/>
    <property type="evidence" value="ECO:0007669"/>
    <property type="project" value="InterPro"/>
</dbReference>
<evidence type="ECO:0000256" key="3">
    <source>
        <dbReference type="ARBA" id="ARBA00022617"/>
    </source>
</evidence>
<evidence type="ECO:0000256" key="8">
    <source>
        <dbReference type="PIRSR" id="PIRSR602401-1"/>
    </source>
</evidence>
<evidence type="ECO:0000256" key="1">
    <source>
        <dbReference type="ARBA" id="ARBA00001971"/>
    </source>
</evidence>
<proteinExistence type="inferred from homology"/>
<evidence type="ECO:0000256" key="4">
    <source>
        <dbReference type="ARBA" id="ARBA00022723"/>
    </source>
</evidence>
<dbReference type="InterPro" id="IPR002401">
    <property type="entry name" value="Cyt_P450_E_grp-I"/>
</dbReference>
<dbReference type="PANTHER" id="PTHR24305:SF107">
    <property type="entry name" value="P450, PUTATIVE (EUROFUNG)-RELATED"/>
    <property type="match status" value="1"/>
</dbReference>
<keyword evidence="4 8" id="KW-0479">Metal-binding</keyword>
<evidence type="ECO:0000313" key="11">
    <source>
        <dbReference type="Proteomes" id="UP000023435"/>
    </source>
</evidence>
<keyword evidence="5 9" id="KW-0560">Oxidoreductase</keyword>
<dbReference type="Proteomes" id="UP000023435">
    <property type="component" value="Unassembled WGS sequence"/>
</dbReference>
<dbReference type="Gene3D" id="1.10.630.10">
    <property type="entry name" value="Cytochrome P450"/>
    <property type="match status" value="1"/>
</dbReference>
<reference evidence="10 11" key="1">
    <citation type="journal article" date="2014" name="Genome Announc.">
        <title>Draft Genome Sequence of Lysobacter capsici AZ78, a Bacterium Antagonistic to Plant-Pathogenic Oomycetes.</title>
        <authorList>
            <person name="Puopolo G."/>
            <person name="Sonego P."/>
            <person name="Engelen K."/>
            <person name="Pertot I."/>
        </authorList>
    </citation>
    <scope>NUCLEOTIDE SEQUENCE [LARGE SCALE GENOMIC DNA]</scope>
    <source>
        <strain evidence="10 11">AZ78</strain>
    </source>
</reference>
<organism evidence="10 11">
    <name type="scientific">Lysobacter capsici AZ78</name>
    <dbReference type="NCBI Taxonomy" id="1444315"/>
    <lineage>
        <taxon>Bacteria</taxon>
        <taxon>Pseudomonadati</taxon>
        <taxon>Pseudomonadota</taxon>
        <taxon>Gammaproteobacteria</taxon>
        <taxon>Lysobacterales</taxon>
        <taxon>Lysobacteraceae</taxon>
        <taxon>Lysobacter</taxon>
    </lineage>
</organism>
<dbReference type="InterPro" id="IPR050121">
    <property type="entry name" value="Cytochrome_P450_monoxygenase"/>
</dbReference>
<dbReference type="PRINTS" id="PR00385">
    <property type="entry name" value="P450"/>
</dbReference>
<dbReference type="GO" id="GO:0004497">
    <property type="term" value="F:monooxygenase activity"/>
    <property type="evidence" value="ECO:0007669"/>
    <property type="project" value="UniProtKB-KW"/>
</dbReference>
<dbReference type="AlphaFoldDB" id="A0A125U0B4"/>
<dbReference type="InterPro" id="IPR001128">
    <property type="entry name" value="Cyt_P450"/>
</dbReference>
<comment type="pathway">
    <text evidence="2">Secondary metabolite biosynthesis.</text>
</comment>
<evidence type="ECO:0000256" key="9">
    <source>
        <dbReference type="RuleBase" id="RU000461"/>
    </source>
</evidence>
<gene>
    <name evidence="10" type="ORF">AZ78_0112</name>
</gene>
<dbReference type="CDD" id="cd00302">
    <property type="entry name" value="cytochrome_P450"/>
    <property type="match status" value="1"/>
</dbReference>
<evidence type="ECO:0000256" key="6">
    <source>
        <dbReference type="ARBA" id="ARBA00023004"/>
    </source>
</evidence>
<comment type="caution">
    <text evidence="10">The sequence shown here is derived from an EMBL/GenBank/DDBJ whole genome shotgun (WGS) entry which is preliminary data.</text>
</comment>
<dbReference type="OrthoDB" id="9764248at2"/>
<dbReference type="RefSeq" id="WP_051547467.1">
    <property type="nucleotide sequence ID" value="NZ_JAJA02000001.1"/>
</dbReference>
<dbReference type="SUPFAM" id="SSF48264">
    <property type="entry name" value="Cytochrome P450"/>
    <property type="match status" value="1"/>
</dbReference>
<evidence type="ECO:0000256" key="7">
    <source>
        <dbReference type="ARBA" id="ARBA00023033"/>
    </source>
</evidence>
<dbReference type="EMBL" id="JAJA02000001">
    <property type="protein sequence ID" value="KWS02568.1"/>
    <property type="molecule type" value="Genomic_DNA"/>
</dbReference>